<evidence type="ECO:0000256" key="12">
    <source>
        <dbReference type="RuleBase" id="RU367039"/>
    </source>
</evidence>
<dbReference type="GO" id="GO:0005737">
    <property type="term" value="C:cytoplasm"/>
    <property type="evidence" value="ECO:0007669"/>
    <property type="project" value="UniProtKB-SubCell"/>
</dbReference>
<dbReference type="GO" id="GO:0005506">
    <property type="term" value="F:iron ion binding"/>
    <property type="evidence" value="ECO:0007669"/>
    <property type="project" value="InterPro"/>
</dbReference>
<dbReference type="OrthoDB" id="5151075at2759"/>
<evidence type="ECO:0000256" key="9">
    <source>
        <dbReference type="ARBA" id="ARBA00023004"/>
    </source>
</evidence>
<evidence type="ECO:0000256" key="7">
    <source>
        <dbReference type="ARBA" id="ARBA00022723"/>
    </source>
</evidence>
<sequence length="305" mass="35780">MRIVPASVDFNEKDSTTFRNYGTGDTPSEIRVRETYEKLHTYQTVDFVKGRIAKWGKFDHFKASVMDTLERLSTFLDETDPDMDLPNIIHAFQTAERIREKHPDMDWFHLTGLIHDLEIAKWGKFDHFKASVMDTLERLSTFLDETDPDMDLPNIIHAFQTAERIREKHPDMDWFHLTGLIHDLGKIMAFYGEPQWAVAGDTHPVGCEFAKSIVYRERTFDANPDLHDSRYNSKYGVYQPNCGLRNVTMTWGHDEYMFRILEHNKCSLPPEALFHSFYPWHTGGDYMHLCDEYDLKMLPMVQAFQ</sequence>
<name>A0A7R9BHN3_9CRUS</name>
<dbReference type="EC" id="1.13.99.1" evidence="4 12"/>
<comment type="catalytic activity">
    <reaction evidence="11 12">
        <text>myo-inositol + O2 = D-glucuronate + H2O + H(+)</text>
        <dbReference type="Rhea" id="RHEA:23696"/>
        <dbReference type="ChEBI" id="CHEBI:15377"/>
        <dbReference type="ChEBI" id="CHEBI:15378"/>
        <dbReference type="ChEBI" id="CHEBI:15379"/>
        <dbReference type="ChEBI" id="CHEBI:17268"/>
        <dbReference type="ChEBI" id="CHEBI:58720"/>
        <dbReference type="EC" id="1.13.99.1"/>
    </reaction>
</comment>
<dbReference type="Proteomes" id="UP000678499">
    <property type="component" value="Unassembled WGS sequence"/>
</dbReference>
<keyword evidence="6 12" id="KW-0963">Cytoplasm</keyword>
<evidence type="ECO:0000256" key="10">
    <source>
        <dbReference type="ARBA" id="ARBA00029668"/>
    </source>
</evidence>
<organism evidence="13">
    <name type="scientific">Notodromas monacha</name>
    <dbReference type="NCBI Taxonomy" id="399045"/>
    <lineage>
        <taxon>Eukaryota</taxon>
        <taxon>Metazoa</taxon>
        <taxon>Ecdysozoa</taxon>
        <taxon>Arthropoda</taxon>
        <taxon>Crustacea</taxon>
        <taxon>Oligostraca</taxon>
        <taxon>Ostracoda</taxon>
        <taxon>Podocopa</taxon>
        <taxon>Podocopida</taxon>
        <taxon>Cypridocopina</taxon>
        <taxon>Cypridoidea</taxon>
        <taxon>Cyprididae</taxon>
        <taxon>Notodromas</taxon>
    </lineage>
</organism>
<gene>
    <name evidence="13" type="ORF">NMOB1V02_LOCUS2516</name>
</gene>
<dbReference type="Pfam" id="PF05153">
    <property type="entry name" value="MIOX"/>
    <property type="match status" value="2"/>
</dbReference>
<evidence type="ECO:0000256" key="1">
    <source>
        <dbReference type="ARBA" id="ARBA00004496"/>
    </source>
</evidence>
<comment type="subcellular location">
    <subcellularLocation>
        <location evidence="1 12">Cytoplasm</location>
    </subcellularLocation>
</comment>
<dbReference type="GO" id="GO:0019310">
    <property type="term" value="P:inositol catabolic process"/>
    <property type="evidence" value="ECO:0007669"/>
    <property type="project" value="UniProtKB-UniRule"/>
</dbReference>
<comment type="similarity">
    <text evidence="3 12">Belongs to the myo-inositol oxygenase family.</text>
</comment>
<dbReference type="SUPFAM" id="SSF109604">
    <property type="entry name" value="HD-domain/PDEase-like"/>
    <property type="match status" value="2"/>
</dbReference>
<dbReference type="InterPro" id="IPR007828">
    <property type="entry name" value="Inositol_oxygenase"/>
</dbReference>
<dbReference type="AlphaFoldDB" id="A0A7R9BHN3"/>
<evidence type="ECO:0000256" key="3">
    <source>
        <dbReference type="ARBA" id="ARBA00005286"/>
    </source>
</evidence>
<evidence type="ECO:0000256" key="4">
    <source>
        <dbReference type="ARBA" id="ARBA00011919"/>
    </source>
</evidence>
<evidence type="ECO:0000256" key="5">
    <source>
        <dbReference type="ARBA" id="ARBA00019269"/>
    </source>
</evidence>
<accession>A0A7R9BHN3</accession>
<comment type="pathway">
    <text evidence="2 12">Polyol metabolism; myo-inositol degradation into D-glucuronate; D-glucuronate from myo-inositol: step 1/1.</text>
</comment>
<evidence type="ECO:0000256" key="11">
    <source>
        <dbReference type="ARBA" id="ARBA00048271"/>
    </source>
</evidence>
<keyword evidence="9 12" id="KW-0408">Iron</keyword>
<comment type="cofactor">
    <cofactor evidence="12">
        <name>Fe cation</name>
        <dbReference type="ChEBI" id="CHEBI:24875"/>
    </cofactor>
    <text evidence="12">Binds 2 iron ions per subunit.</text>
</comment>
<protein>
    <recommendedName>
        <fullName evidence="5 12">Inositol oxygenase</fullName>
        <ecNumber evidence="4 12">1.13.99.1</ecNumber>
    </recommendedName>
    <alternativeName>
        <fullName evidence="10 12">Myo-inositol oxygenase</fullName>
    </alternativeName>
</protein>
<dbReference type="EMBL" id="CAJPEX010000282">
    <property type="protein sequence ID" value="CAG0914845.1"/>
    <property type="molecule type" value="Genomic_DNA"/>
</dbReference>
<dbReference type="PANTHER" id="PTHR12588:SF0">
    <property type="entry name" value="INOSITOL OXYGENASE"/>
    <property type="match status" value="1"/>
</dbReference>
<keyword evidence="7 12" id="KW-0479">Metal-binding</keyword>
<keyword evidence="14" id="KW-1185">Reference proteome</keyword>
<evidence type="ECO:0000256" key="2">
    <source>
        <dbReference type="ARBA" id="ARBA00005167"/>
    </source>
</evidence>
<reference evidence="13" key="1">
    <citation type="submission" date="2020-11" db="EMBL/GenBank/DDBJ databases">
        <authorList>
            <person name="Tran Van P."/>
        </authorList>
    </citation>
    <scope>NUCLEOTIDE SEQUENCE</scope>
</reference>
<evidence type="ECO:0000256" key="8">
    <source>
        <dbReference type="ARBA" id="ARBA00023002"/>
    </source>
</evidence>
<dbReference type="PANTHER" id="PTHR12588">
    <property type="entry name" value="MYOINOSITOL OXYGENASE"/>
    <property type="match status" value="1"/>
</dbReference>
<evidence type="ECO:0000256" key="6">
    <source>
        <dbReference type="ARBA" id="ARBA00022490"/>
    </source>
</evidence>
<evidence type="ECO:0000313" key="13">
    <source>
        <dbReference type="EMBL" id="CAD7274693.1"/>
    </source>
</evidence>
<dbReference type="EMBL" id="OA882319">
    <property type="protein sequence ID" value="CAD7274693.1"/>
    <property type="molecule type" value="Genomic_DNA"/>
</dbReference>
<proteinExistence type="inferred from homology"/>
<dbReference type="UniPathway" id="UPA00111">
    <property type="reaction ID" value="UER00527"/>
</dbReference>
<dbReference type="GO" id="GO:0050113">
    <property type="term" value="F:inositol oxygenase activity"/>
    <property type="evidence" value="ECO:0007669"/>
    <property type="project" value="UniProtKB-UniRule"/>
</dbReference>
<evidence type="ECO:0000313" key="14">
    <source>
        <dbReference type="Proteomes" id="UP000678499"/>
    </source>
</evidence>
<keyword evidence="8 12" id="KW-0560">Oxidoreductase</keyword>